<reference evidence="1" key="1">
    <citation type="journal article" date="2021" name="Proc. Natl. Acad. Sci. U.S.A.">
        <title>A Catalog of Tens of Thousands of Viruses from Human Metagenomes Reveals Hidden Associations with Chronic Diseases.</title>
        <authorList>
            <person name="Tisza M.J."/>
            <person name="Buck C.B."/>
        </authorList>
    </citation>
    <scope>NUCLEOTIDE SEQUENCE</scope>
    <source>
        <strain evidence="1">CtsNK10</strain>
    </source>
</reference>
<proteinExistence type="predicted"/>
<evidence type="ECO:0000313" key="1">
    <source>
        <dbReference type="EMBL" id="DAD95301.1"/>
    </source>
</evidence>
<dbReference type="EMBL" id="BK015191">
    <property type="protein sequence ID" value="DAD95301.1"/>
    <property type="molecule type" value="Genomic_DNA"/>
</dbReference>
<organism evidence="1">
    <name type="scientific">Podoviridae sp. ctsNK10</name>
    <dbReference type="NCBI Taxonomy" id="2826582"/>
    <lineage>
        <taxon>Viruses</taxon>
        <taxon>Duplodnaviria</taxon>
        <taxon>Heunggongvirae</taxon>
        <taxon>Uroviricota</taxon>
        <taxon>Caudoviricetes</taxon>
    </lineage>
</organism>
<name>A0A8S5NKH1_9CAUD</name>
<accession>A0A8S5NKH1</accession>
<sequence>MILMEILRIWLQINRPSFLNLCLNFMRLLCSLKIYQYFQKILKNRMKYFRLYRQ</sequence>
<protein>
    <submittedName>
        <fullName evidence="1">Uncharacterized protein</fullName>
    </submittedName>
</protein>